<dbReference type="PANTHER" id="PTHR28360:SF1">
    <property type="entry name" value="DYNACTIN SUBUNIT 3"/>
    <property type="match status" value="1"/>
</dbReference>
<dbReference type="PANTHER" id="PTHR28360">
    <property type="entry name" value="DYNACTIN SUBUNIT 3"/>
    <property type="match status" value="1"/>
</dbReference>
<protein>
    <submittedName>
        <fullName evidence="1">Hipothetical protein</fullName>
    </submittedName>
</protein>
<dbReference type="GO" id="GO:0005869">
    <property type="term" value="C:dynactin complex"/>
    <property type="evidence" value="ECO:0007669"/>
    <property type="project" value="InterPro"/>
</dbReference>
<dbReference type="InterPro" id="IPR009991">
    <property type="entry name" value="DCTN3"/>
</dbReference>
<evidence type="ECO:0000313" key="1">
    <source>
        <dbReference type="EMBL" id="NOV45431.1"/>
    </source>
</evidence>
<proteinExistence type="predicted"/>
<dbReference type="EMBL" id="GIIL01001705">
    <property type="protein sequence ID" value="NOV45431.1"/>
    <property type="molecule type" value="Transcribed_RNA"/>
</dbReference>
<name>A0A6M2DK67_XENCH</name>
<dbReference type="AlphaFoldDB" id="A0A6M2DK67"/>
<sequence>MDALDLIEQRINKLENVVGNIKSNSGNNEDTICDALSNVGSLLTTVASGHEKLDEMLKRSSELDNYMDPNFIDNHQLLDIKKSYIMTVGDEILSNVESYKEIEKLAPVLDSPNLRNIPDITDNLTALRKDIMEQKQSSEFIEESLILAMQRYSEIQKNLMESLIKMNLRIDDLESKVKSVKK</sequence>
<organism evidence="1">
    <name type="scientific">Xenopsylla cheopis</name>
    <name type="common">Oriental rat flea</name>
    <name type="synonym">Pulex cheopis</name>
    <dbReference type="NCBI Taxonomy" id="163159"/>
    <lineage>
        <taxon>Eukaryota</taxon>
        <taxon>Metazoa</taxon>
        <taxon>Ecdysozoa</taxon>
        <taxon>Arthropoda</taxon>
        <taxon>Hexapoda</taxon>
        <taxon>Insecta</taxon>
        <taxon>Pterygota</taxon>
        <taxon>Neoptera</taxon>
        <taxon>Endopterygota</taxon>
        <taxon>Siphonaptera</taxon>
        <taxon>Pulicidae</taxon>
        <taxon>Xenopsyllinae</taxon>
        <taxon>Xenopsylla</taxon>
    </lineage>
</organism>
<dbReference type="GO" id="GO:0061640">
    <property type="term" value="P:cytoskeleton-dependent cytokinesis"/>
    <property type="evidence" value="ECO:0007669"/>
    <property type="project" value="InterPro"/>
</dbReference>
<dbReference type="Pfam" id="PF07426">
    <property type="entry name" value="Dynactin_p22"/>
    <property type="match status" value="1"/>
</dbReference>
<reference evidence="1" key="1">
    <citation type="submission" date="2020-03" db="EMBL/GenBank/DDBJ databases">
        <title>Transcriptomic Profiling of the Digestive Tract of the Rat Flea, Xenopsylla cheopis, Following Blood Feeding and Infection with Yersinia pestis.</title>
        <authorList>
            <person name="Bland D.M."/>
            <person name="Martens C.A."/>
            <person name="Virtaneva K."/>
            <person name="Kanakabandi K."/>
            <person name="Long D."/>
            <person name="Rosenke R."/>
            <person name="Saturday G.A."/>
            <person name="Hoyt F.H."/>
            <person name="Bruno D.P."/>
            <person name="Ribeiro J.M.C."/>
            <person name="Hinnebusch J."/>
        </authorList>
    </citation>
    <scope>NUCLEOTIDE SEQUENCE</scope>
</reference>
<accession>A0A6M2DK67</accession>